<name>A0ACC0WAG4_9STRA</name>
<evidence type="ECO:0000313" key="2">
    <source>
        <dbReference type="Proteomes" id="UP001163321"/>
    </source>
</evidence>
<dbReference type="Proteomes" id="UP001163321">
    <property type="component" value="Chromosome 3"/>
</dbReference>
<comment type="caution">
    <text evidence="1">The sequence shown here is derived from an EMBL/GenBank/DDBJ whole genome shotgun (WGS) entry which is preliminary data.</text>
</comment>
<reference evidence="1 2" key="1">
    <citation type="journal article" date="2022" name="bioRxiv">
        <title>The genome of the oomycete Peronosclerospora sorghi, a cosmopolitan pathogen of maize and sorghum, is inflated with dispersed pseudogenes.</title>
        <authorList>
            <person name="Fletcher K."/>
            <person name="Martin F."/>
            <person name="Isakeit T."/>
            <person name="Cavanaugh K."/>
            <person name="Magill C."/>
            <person name="Michelmore R."/>
        </authorList>
    </citation>
    <scope>NUCLEOTIDE SEQUENCE [LARGE SCALE GENOMIC DNA]</scope>
    <source>
        <strain evidence="1">P6</strain>
    </source>
</reference>
<keyword evidence="2" id="KW-1185">Reference proteome</keyword>
<sequence>MEHCLNIFRLEVLVPIQRHEHAHDRTCNLHLLPHVSVSLSLLATRVTDTQELSSGLHAIGLCRSHGVEAVEATSAPPTTRMPAFTRTGAMYPTIQIPFVSFTSMRAAIVKVTALMLSEGVKETVSVSVSIKTWDTKLRKGQNLGRCAGE</sequence>
<accession>A0ACC0WAG4</accession>
<evidence type="ECO:0000313" key="1">
    <source>
        <dbReference type="EMBL" id="KAI9915820.1"/>
    </source>
</evidence>
<organism evidence="1 2">
    <name type="scientific">Peronosclerospora sorghi</name>
    <dbReference type="NCBI Taxonomy" id="230839"/>
    <lineage>
        <taxon>Eukaryota</taxon>
        <taxon>Sar</taxon>
        <taxon>Stramenopiles</taxon>
        <taxon>Oomycota</taxon>
        <taxon>Peronosporomycetes</taxon>
        <taxon>Peronosporales</taxon>
        <taxon>Peronosporaceae</taxon>
        <taxon>Peronosclerospora</taxon>
    </lineage>
</organism>
<proteinExistence type="predicted"/>
<gene>
    <name evidence="1" type="ORF">PsorP6_008006</name>
</gene>
<dbReference type="EMBL" id="CM047582">
    <property type="protein sequence ID" value="KAI9915820.1"/>
    <property type="molecule type" value="Genomic_DNA"/>
</dbReference>
<protein>
    <submittedName>
        <fullName evidence="1">Uncharacterized protein</fullName>
    </submittedName>
</protein>